<sequence length="108" mass="11900">MRDSHQIEQTVWKIIKWLAAHEVHPLGDKGPHEVKMYELEASISDFNPNAMSEGLMGPGDCTCSSPCSLVRSGEGEVGTYRHYGDHIGGKSCCYVAQWTRVVDSTDAC</sequence>
<evidence type="ECO:0000313" key="2">
    <source>
        <dbReference type="Proteomes" id="UP000053989"/>
    </source>
</evidence>
<dbReference type="AlphaFoldDB" id="A0A0C3D8G6"/>
<evidence type="ECO:0000313" key="1">
    <source>
        <dbReference type="EMBL" id="KIM52431.1"/>
    </source>
</evidence>
<dbReference type="EMBL" id="KN822211">
    <property type="protein sequence ID" value="KIM52431.1"/>
    <property type="molecule type" value="Genomic_DNA"/>
</dbReference>
<dbReference type="HOGENOM" id="CLU_2198539_0_0_1"/>
<gene>
    <name evidence="1" type="ORF">SCLCIDRAFT_1223787</name>
</gene>
<reference evidence="1 2" key="1">
    <citation type="submission" date="2014-04" db="EMBL/GenBank/DDBJ databases">
        <authorList>
            <consortium name="DOE Joint Genome Institute"/>
            <person name="Kuo A."/>
            <person name="Kohler A."/>
            <person name="Nagy L.G."/>
            <person name="Floudas D."/>
            <person name="Copeland A."/>
            <person name="Barry K.W."/>
            <person name="Cichocki N."/>
            <person name="Veneault-Fourrey C."/>
            <person name="LaButti K."/>
            <person name="Lindquist E.A."/>
            <person name="Lipzen A."/>
            <person name="Lundell T."/>
            <person name="Morin E."/>
            <person name="Murat C."/>
            <person name="Sun H."/>
            <person name="Tunlid A."/>
            <person name="Henrissat B."/>
            <person name="Grigoriev I.V."/>
            <person name="Hibbett D.S."/>
            <person name="Martin F."/>
            <person name="Nordberg H.P."/>
            <person name="Cantor M.N."/>
            <person name="Hua S.X."/>
        </authorList>
    </citation>
    <scope>NUCLEOTIDE SEQUENCE [LARGE SCALE GENOMIC DNA]</scope>
    <source>
        <strain evidence="1 2">Foug A</strain>
    </source>
</reference>
<protein>
    <submittedName>
        <fullName evidence="1">Uncharacterized protein</fullName>
    </submittedName>
</protein>
<dbReference type="InParanoid" id="A0A0C3D8G6"/>
<keyword evidence="2" id="KW-1185">Reference proteome</keyword>
<dbReference type="Proteomes" id="UP000053989">
    <property type="component" value="Unassembled WGS sequence"/>
</dbReference>
<organism evidence="1 2">
    <name type="scientific">Scleroderma citrinum Foug A</name>
    <dbReference type="NCBI Taxonomy" id="1036808"/>
    <lineage>
        <taxon>Eukaryota</taxon>
        <taxon>Fungi</taxon>
        <taxon>Dikarya</taxon>
        <taxon>Basidiomycota</taxon>
        <taxon>Agaricomycotina</taxon>
        <taxon>Agaricomycetes</taxon>
        <taxon>Agaricomycetidae</taxon>
        <taxon>Boletales</taxon>
        <taxon>Sclerodermatineae</taxon>
        <taxon>Sclerodermataceae</taxon>
        <taxon>Scleroderma</taxon>
    </lineage>
</organism>
<accession>A0A0C3D8G6</accession>
<reference evidence="2" key="2">
    <citation type="submission" date="2015-01" db="EMBL/GenBank/DDBJ databases">
        <title>Evolutionary Origins and Diversification of the Mycorrhizal Mutualists.</title>
        <authorList>
            <consortium name="DOE Joint Genome Institute"/>
            <consortium name="Mycorrhizal Genomics Consortium"/>
            <person name="Kohler A."/>
            <person name="Kuo A."/>
            <person name="Nagy L.G."/>
            <person name="Floudas D."/>
            <person name="Copeland A."/>
            <person name="Barry K.W."/>
            <person name="Cichocki N."/>
            <person name="Veneault-Fourrey C."/>
            <person name="LaButti K."/>
            <person name="Lindquist E.A."/>
            <person name="Lipzen A."/>
            <person name="Lundell T."/>
            <person name="Morin E."/>
            <person name="Murat C."/>
            <person name="Riley R."/>
            <person name="Ohm R."/>
            <person name="Sun H."/>
            <person name="Tunlid A."/>
            <person name="Henrissat B."/>
            <person name="Grigoriev I.V."/>
            <person name="Hibbett D.S."/>
            <person name="Martin F."/>
        </authorList>
    </citation>
    <scope>NUCLEOTIDE SEQUENCE [LARGE SCALE GENOMIC DNA]</scope>
    <source>
        <strain evidence="2">Foug A</strain>
    </source>
</reference>
<name>A0A0C3D8G6_9AGAM</name>
<proteinExistence type="predicted"/>